<evidence type="ECO:0000256" key="3">
    <source>
        <dbReference type="ARBA" id="ARBA00018484"/>
    </source>
</evidence>
<organism evidence="12 13">
    <name type="scientific">Piscirickettsia salmonis</name>
    <dbReference type="NCBI Taxonomy" id="1238"/>
    <lineage>
        <taxon>Bacteria</taxon>
        <taxon>Pseudomonadati</taxon>
        <taxon>Pseudomonadota</taxon>
        <taxon>Gammaproteobacteria</taxon>
        <taxon>Thiotrichales</taxon>
        <taxon>Piscirickettsiaceae</taxon>
        <taxon>Piscirickettsia</taxon>
    </lineage>
</organism>
<protein>
    <recommendedName>
        <fullName evidence="3 10">Protein phosphatase CheZ</fullName>
        <ecNumber evidence="10">3.1.3.-</ecNumber>
    </recommendedName>
    <alternativeName>
        <fullName evidence="9 10">Chemotaxis protein CheZ</fullName>
    </alternativeName>
</protein>
<dbReference type="Pfam" id="PF04344">
    <property type="entry name" value="CheZ"/>
    <property type="match status" value="1"/>
</dbReference>
<evidence type="ECO:0000256" key="4">
    <source>
        <dbReference type="ARBA" id="ARBA00022490"/>
    </source>
</evidence>
<dbReference type="GO" id="GO:0050920">
    <property type="term" value="P:regulation of chemotaxis"/>
    <property type="evidence" value="ECO:0007669"/>
    <property type="project" value="InterPro"/>
</dbReference>
<sequence>MKNEEQLLTRSTLEKALSLVESLEGGDAKEAARLVAELSQCLEEDFVQEVGKITRDLHNTLVDLSEHKEKNLKDITDELPDAKDRLEHVVKLTEDATNKTIDVVEVCLPLGDRLALRSAQLLTEWDRLQHQEVTPKEFKMLYHGLGDFLAELKGNAEFLNKALNDVLMTQEYQDLTGQLIGHVLNLVNHVETNLVDLVSAAKGAGYNFTEKEKSTVLAEGPVVNVHKRENIVASQDDVDDLLSSLGL</sequence>
<dbReference type="EMBL" id="CP038908">
    <property type="protein sequence ID" value="QGO05872.1"/>
    <property type="molecule type" value="Genomic_DNA"/>
</dbReference>
<dbReference type="PANTHER" id="PTHR43693:SF1">
    <property type="entry name" value="PROTEIN PHOSPHATASE CHEZ"/>
    <property type="match status" value="1"/>
</dbReference>
<evidence type="ECO:0000256" key="11">
    <source>
        <dbReference type="PIRSR" id="PIRSR002884-1"/>
    </source>
</evidence>
<dbReference type="PANTHER" id="PTHR43693">
    <property type="entry name" value="PROTEIN PHOSPHATASE CHEZ"/>
    <property type="match status" value="1"/>
</dbReference>
<evidence type="ECO:0000256" key="10">
    <source>
        <dbReference type="PIRNR" id="PIRNR002884"/>
    </source>
</evidence>
<evidence type="ECO:0000256" key="1">
    <source>
        <dbReference type="ARBA" id="ARBA00004496"/>
    </source>
</evidence>
<dbReference type="EC" id="3.1.3.-" evidence="10"/>
<comment type="subunit">
    <text evidence="10">Homodimer.</text>
</comment>
<evidence type="ECO:0000256" key="6">
    <source>
        <dbReference type="ARBA" id="ARBA00022779"/>
    </source>
</evidence>
<dbReference type="GO" id="GO:0009288">
    <property type="term" value="C:bacterial-type flagellum"/>
    <property type="evidence" value="ECO:0007669"/>
    <property type="project" value="InterPro"/>
</dbReference>
<dbReference type="InterPro" id="IPR007439">
    <property type="entry name" value="Chemotax_Pase_CheZ"/>
</dbReference>
<dbReference type="Proteomes" id="UP000422232">
    <property type="component" value="Chromosome"/>
</dbReference>
<keyword evidence="5 10" id="KW-0145">Chemotaxis</keyword>
<comment type="function">
    <text evidence="10">Plays an important role in bacterial chemotaxis signal transduction pathway by accelerating the dephosphorylation of phosphorylated CheY (CheY-P).</text>
</comment>
<feature type="site" description="Enhances dephosphorylation of CheY-P" evidence="11">
    <location>
        <position position="178"/>
    </location>
</feature>
<dbReference type="RefSeq" id="WP_036776675.1">
    <property type="nucleotide sequence ID" value="NZ_CP038893.1"/>
</dbReference>
<dbReference type="AlphaFoldDB" id="A0A9Q6LJC7"/>
<keyword evidence="7 10" id="KW-0378">Hydrolase</keyword>
<evidence type="ECO:0000256" key="8">
    <source>
        <dbReference type="ARBA" id="ARBA00022912"/>
    </source>
</evidence>
<dbReference type="GO" id="GO:0097588">
    <property type="term" value="P:archaeal or bacterial-type flagellum-dependent cell motility"/>
    <property type="evidence" value="ECO:0007669"/>
    <property type="project" value="UniProtKB-KW"/>
</dbReference>
<comment type="similarity">
    <text evidence="2 10">Belongs to the CheZ family.</text>
</comment>
<gene>
    <name evidence="12" type="ORF">Psal009_01769</name>
</gene>
<name>A0A9Q6LJC7_PISSA</name>
<evidence type="ECO:0000256" key="9">
    <source>
        <dbReference type="ARBA" id="ARBA00029599"/>
    </source>
</evidence>
<dbReference type="InterPro" id="IPR050992">
    <property type="entry name" value="CheZ_family_phosphatases"/>
</dbReference>
<evidence type="ECO:0000256" key="5">
    <source>
        <dbReference type="ARBA" id="ARBA00022500"/>
    </source>
</evidence>
<evidence type="ECO:0000256" key="2">
    <source>
        <dbReference type="ARBA" id="ARBA00005908"/>
    </source>
</evidence>
<evidence type="ECO:0000313" key="13">
    <source>
        <dbReference type="Proteomes" id="UP000422232"/>
    </source>
</evidence>
<dbReference type="SUPFAM" id="SSF75708">
    <property type="entry name" value="Chemotaxis phosphatase CheZ"/>
    <property type="match status" value="1"/>
</dbReference>
<keyword evidence="8 10" id="KW-0904">Protein phosphatase</keyword>
<dbReference type="PIRSF" id="PIRSF002884">
    <property type="entry name" value="CheZ"/>
    <property type="match status" value="1"/>
</dbReference>
<dbReference type="Gene3D" id="1.10.287.500">
    <property type="entry name" value="Helix hairpin bin"/>
    <property type="match status" value="1"/>
</dbReference>
<proteinExistence type="inferred from homology"/>
<evidence type="ECO:0000313" key="12">
    <source>
        <dbReference type="EMBL" id="QGO05872.1"/>
    </source>
</evidence>
<keyword evidence="6 10" id="KW-0283">Flagellar rotation</keyword>
<comment type="subcellular location">
    <subcellularLocation>
        <location evidence="1 10">Cytoplasm</location>
    </subcellularLocation>
</comment>
<reference evidence="12 13" key="1">
    <citation type="submission" date="2019-04" db="EMBL/GenBank/DDBJ databases">
        <title>Complete genome sequencing of Piscirickettsia salmonis strain Psal-009.</title>
        <authorList>
            <person name="Schober I."/>
            <person name="Bunk B."/>
            <person name="Sproer C."/>
            <person name="Carril G.P."/>
            <person name="Riedel T."/>
            <person name="Flores-Herrera P.A."/>
            <person name="Nourdin-Galindo G."/>
            <person name="Marshall S.H."/>
            <person name="Overmann J."/>
        </authorList>
    </citation>
    <scope>NUCLEOTIDE SEQUENCE [LARGE SCALE GENOMIC DNA]</scope>
    <source>
        <strain evidence="12 13">Psal-009</strain>
    </source>
</reference>
<keyword evidence="13" id="KW-1185">Reference proteome</keyword>
<dbReference type="GO" id="GO:0004721">
    <property type="term" value="F:phosphoprotein phosphatase activity"/>
    <property type="evidence" value="ECO:0007669"/>
    <property type="project" value="UniProtKB-KW"/>
</dbReference>
<accession>A0A9Q6LJC7</accession>
<dbReference type="GO" id="GO:0005737">
    <property type="term" value="C:cytoplasm"/>
    <property type="evidence" value="ECO:0007669"/>
    <property type="project" value="UniProtKB-SubCell"/>
</dbReference>
<dbReference type="GO" id="GO:0006935">
    <property type="term" value="P:chemotaxis"/>
    <property type="evidence" value="ECO:0007669"/>
    <property type="project" value="UniProtKB-KW"/>
</dbReference>
<keyword evidence="4 10" id="KW-0963">Cytoplasm</keyword>
<evidence type="ECO:0000256" key="7">
    <source>
        <dbReference type="ARBA" id="ARBA00022801"/>
    </source>
</evidence>